<evidence type="ECO:0000256" key="1">
    <source>
        <dbReference type="ARBA" id="ARBA00006817"/>
    </source>
</evidence>
<dbReference type="InterPro" id="IPR013538">
    <property type="entry name" value="ASHA1/2-like_C"/>
</dbReference>
<comment type="similarity">
    <text evidence="1">Belongs to the AHA1 family.</text>
</comment>
<dbReference type="AlphaFoldDB" id="A0A380CQ77"/>
<dbReference type="RefSeq" id="WP_115170928.1">
    <property type="nucleotide sequence ID" value="NZ_JBPFQB010000005.1"/>
</dbReference>
<name>A0A380CQ77_SPHSI</name>
<organism evidence="3 4">
    <name type="scientific">Sphingobacterium spiritivorum</name>
    <name type="common">Flavobacterium spiritivorum</name>
    <dbReference type="NCBI Taxonomy" id="258"/>
    <lineage>
        <taxon>Bacteria</taxon>
        <taxon>Pseudomonadati</taxon>
        <taxon>Bacteroidota</taxon>
        <taxon>Sphingobacteriia</taxon>
        <taxon>Sphingobacteriales</taxon>
        <taxon>Sphingobacteriaceae</taxon>
        <taxon>Sphingobacterium</taxon>
    </lineage>
</organism>
<dbReference type="Pfam" id="PF08327">
    <property type="entry name" value="AHSA1"/>
    <property type="match status" value="1"/>
</dbReference>
<sequence>MKAQVVIQIVYPQPVERVWKAITDKEAMKIWYFDIPDFQAETGRSFDFYEPGGKNEYHHFALVQQVIPYKKLKHSWANPSHSKGISVLTWELEQLEAGTQVTLTHEGLENLADGGDAFLPENYEKGWNEILHKSLKSYLNNI</sequence>
<dbReference type="Proteomes" id="UP000254893">
    <property type="component" value="Unassembled WGS sequence"/>
</dbReference>
<protein>
    <submittedName>
        <fullName evidence="3">Activator of Hsp90 ATPase homolog 1-like protein</fullName>
    </submittedName>
</protein>
<dbReference type="EMBL" id="UGYW01000002">
    <property type="protein sequence ID" value="SUJ24228.1"/>
    <property type="molecule type" value="Genomic_DNA"/>
</dbReference>
<evidence type="ECO:0000313" key="4">
    <source>
        <dbReference type="Proteomes" id="UP000254893"/>
    </source>
</evidence>
<dbReference type="InterPro" id="IPR023393">
    <property type="entry name" value="START-like_dom_sf"/>
</dbReference>
<evidence type="ECO:0000259" key="2">
    <source>
        <dbReference type="Pfam" id="PF08327"/>
    </source>
</evidence>
<proteinExistence type="inferred from homology"/>
<feature type="domain" description="Activator of Hsp90 ATPase homologue 1/2-like C-terminal" evidence="2">
    <location>
        <begin position="14"/>
        <end position="139"/>
    </location>
</feature>
<dbReference type="Gene3D" id="3.30.530.20">
    <property type="match status" value="1"/>
</dbReference>
<gene>
    <name evidence="3" type="ORF">NCTC11388_03461</name>
</gene>
<dbReference type="CDD" id="cd07814">
    <property type="entry name" value="SRPBCC_CalC_Aha1-like"/>
    <property type="match status" value="1"/>
</dbReference>
<evidence type="ECO:0000313" key="3">
    <source>
        <dbReference type="EMBL" id="SUJ24228.1"/>
    </source>
</evidence>
<reference evidence="3 4" key="1">
    <citation type="submission" date="2018-06" db="EMBL/GenBank/DDBJ databases">
        <authorList>
            <consortium name="Pathogen Informatics"/>
            <person name="Doyle S."/>
        </authorList>
    </citation>
    <scope>NUCLEOTIDE SEQUENCE [LARGE SCALE GENOMIC DNA]</scope>
    <source>
        <strain evidence="3 4">NCTC11388</strain>
    </source>
</reference>
<accession>A0A380CQ77</accession>
<dbReference type="SUPFAM" id="SSF55961">
    <property type="entry name" value="Bet v1-like"/>
    <property type="match status" value="1"/>
</dbReference>